<feature type="non-terminal residue" evidence="2">
    <location>
        <position position="351"/>
    </location>
</feature>
<dbReference type="InterPro" id="IPR016162">
    <property type="entry name" value="Ald_DH_N"/>
</dbReference>
<dbReference type="PANTHER" id="PTHR11063:SF8">
    <property type="entry name" value="DELTA-1-PYRROLINE-5-CARBOXYLATE SYNTHASE"/>
    <property type="match status" value="1"/>
</dbReference>
<dbReference type="InterPro" id="IPR016163">
    <property type="entry name" value="Ald_DH_C"/>
</dbReference>
<dbReference type="Gene3D" id="3.40.1160.10">
    <property type="entry name" value="Acetylglutamate kinase-like"/>
    <property type="match status" value="1"/>
</dbReference>
<dbReference type="InterPro" id="IPR016161">
    <property type="entry name" value="Ald_DH/histidinol_DH"/>
</dbReference>
<evidence type="ECO:0000313" key="2">
    <source>
        <dbReference type="EMBL" id="CAF4274742.1"/>
    </source>
</evidence>
<proteinExistence type="predicted"/>
<evidence type="ECO:0000313" key="3">
    <source>
        <dbReference type="Proteomes" id="UP000663881"/>
    </source>
</evidence>
<dbReference type="GO" id="GO:0005739">
    <property type="term" value="C:mitochondrion"/>
    <property type="evidence" value="ECO:0007669"/>
    <property type="project" value="TreeGrafter"/>
</dbReference>
<name>A0A820G6V1_9BILA</name>
<organism evidence="2 3">
    <name type="scientific">Adineta steineri</name>
    <dbReference type="NCBI Taxonomy" id="433720"/>
    <lineage>
        <taxon>Eukaryota</taxon>
        <taxon>Metazoa</taxon>
        <taxon>Spiralia</taxon>
        <taxon>Gnathifera</taxon>
        <taxon>Rotifera</taxon>
        <taxon>Eurotatoria</taxon>
        <taxon>Bdelloidea</taxon>
        <taxon>Adinetida</taxon>
        <taxon>Adinetidae</taxon>
        <taxon>Adineta</taxon>
    </lineage>
</organism>
<dbReference type="PANTHER" id="PTHR11063">
    <property type="entry name" value="GLUTAMATE SEMIALDEHYDE DEHYDROGENASE"/>
    <property type="match status" value="1"/>
</dbReference>
<dbReference type="SUPFAM" id="SSF53720">
    <property type="entry name" value="ALDH-like"/>
    <property type="match status" value="1"/>
</dbReference>
<dbReference type="InterPro" id="IPR015590">
    <property type="entry name" value="Aldehyde_DH_dom"/>
</dbReference>
<dbReference type="SUPFAM" id="SSF53633">
    <property type="entry name" value="Carbamate kinase-like"/>
    <property type="match status" value="1"/>
</dbReference>
<accession>A0A820G6V1</accession>
<dbReference type="Gene3D" id="3.40.605.10">
    <property type="entry name" value="Aldehyde Dehydrogenase, Chain A, domain 1"/>
    <property type="match status" value="1"/>
</dbReference>
<dbReference type="InterPro" id="IPR036393">
    <property type="entry name" value="AceGlu_kinase-like_sf"/>
</dbReference>
<dbReference type="Proteomes" id="UP000663881">
    <property type="component" value="Unassembled WGS sequence"/>
</dbReference>
<gene>
    <name evidence="2" type="ORF">OKA104_LOCUS44855</name>
</gene>
<sequence>SRLLHTFCPKQDSQLISFGARSSVGTGGMESKVKCASWALDHNVGVVISNGQYDKAILNIVDGKKIGTFFTKTSTHTVPVDVQAVKARDGSRILQRLSAGDRKQIINKMASNLIDYSKDILQANKRDLDVASKEGLKTTLLNRLGLSDKKLQTLATGLQQIAEKTDILGQTVRQTRLADSIMLKQITTSIGVLLVIFESRPDSLPQIAALSICSGNGLLLKGGSEAKYSNEILTKLMQDALEPFAPRETIALINTREQVADLLQLGKYIDLVIPRGSNELVRSVQKQSLQIPVLGHAEGICHVFIDADADLEMALRIVRDSKCDYPSACNAMETLLIHKDLIRTPFFESLI</sequence>
<reference evidence="2" key="1">
    <citation type="submission" date="2021-02" db="EMBL/GenBank/DDBJ databases">
        <authorList>
            <person name="Nowell W R."/>
        </authorList>
    </citation>
    <scope>NUCLEOTIDE SEQUENCE</scope>
</reference>
<dbReference type="EMBL" id="CAJOAY010014144">
    <property type="protein sequence ID" value="CAF4274742.1"/>
    <property type="molecule type" value="Genomic_DNA"/>
</dbReference>
<feature type="domain" description="Aldehyde dehydrogenase" evidence="1">
    <location>
        <begin position="62"/>
        <end position="343"/>
    </location>
</feature>
<dbReference type="AlphaFoldDB" id="A0A820G6V1"/>
<protein>
    <recommendedName>
        <fullName evidence="1">Aldehyde dehydrogenase domain-containing protein</fullName>
    </recommendedName>
</protein>
<dbReference type="GO" id="GO:0004350">
    <property type="term" value="F:glutamate-5-semialdehyde dehydrogenase activity"/>
    <property type="evidence" value="ECO:0007669"/>
    <property type="project" value="TreeGrafter"/>
</dbReference>
<dbReference type="Gene3D" id="3.40.309.10">
    <property type="entry name" value="Aldehyde Dehydrogenase, Chain A, domain 2"/>
    <property type="match status" value="1"/>
</dbReference>
<comment type="caution">
    <text evidence="2">The sequence shown here is derived from an EMBL/GenBank/DDBJ whole genome shotgun (WGS) entry which is preliminary data.</text>
</comment>
<evidence type="ECO:0000259" key="1">
    <source>
        <dbReference type="Pfam" id="PF00171"/>
    </source>
</evidence>
<feature type="non-terminal residue" evidence="2">
    <location>
        <position position="1"/>
    </location>
</feature>
<dbReference type="Pfam" id="PF00171">
    <property type="entry name" value="Aldedh"/>
    <property type="match status" value="1"/>
</dbReference>